<feature type="domain" description="GtrA/DPMS transmembrane" evidence="7">
    <location>
        <begin position="13"/>
        <end position="129"/>
    </location>
</feature>
<evidence type="ECO:0000256" key="3">
    <source>
        <dbReference type="ARBA" id="ARBA00022692"/>
    </source>
</evidence>
<evidence type="ECO:0000259" key="7">
    <source>
        <dbReference type="Pfam" id="PF04138"/>
    </source>
</evidence>
<dbReference type="Proteomes" id="UP000515297">
    <property type="component" value="Chromosome"/>
</dbReference>
<reference evidence="8 9" key="1">
    <citation type="submission" date="2020-08" db="EMBL/GenBank/DDBJ databases">
        <authorList>
            <person name="Liu G."/>
            <person name="Sun C."/>
        </authorList>
    </citation>
    <scope>NUCLEOTIDE SEQUENCE [LARGE SCALE GENOMIC DNA]</scope>
    <source>
        <strain evidence="8 9">OT19</strain>
    </source>
</reference>
<evidence type="ECO:0000313" key="9">
    <source>
        <dbReference type="Proteomes" id="UP000515297"/>
    </source>
</evidence>
<dbReference type="PANTHER" id="PTHR38459:SF1">
    <property type="entry name" value="PROPHAGE BACTOPRENOL-LINKED GLUCOSE TRANSLOCASE HOMOLOG"/>
    <property type="match status" value="1"/>
</dbReference>
<feature type="transmembrane region" description="Helical" evidence="6">
    <location>
        <begin position="38"/>
        <end position="56"/>
    </location>
</feature>
<evidence type="ECO:0000313" key="8">
    <source>
        <dbReference type="EMBL" id="QNE05698.1"/>
    </source>
</evidence>
<sequence length="142" mass="14814">MNFRDEARRFVAYGAASALALGFDLASYLLLIGAGMSAPLAAVLGYALGIAVHWLASSHFVFAGRVAQPGRERSAQMGLFALSALVGLALTWLVVSAGVACGLDPRLAKIAAVAASFFVTFLLRARFVFAPGNGDKRKVTAP</sequence>
<dbReference type="AlphaFoldDB" id="A0A7G6VVD3"/>
<dbReference type="RefSeq" id="WP_185884771.1">
    <property type="nucleotide sequence ID" value="NZ_CP060052.1"/>
</dbReference>
<protein>
    <submittedName>
        <fullName evidence="8">GtrA family protein</fullName>
    </submittedName>
</protein>
<organism evidence="8 9">
    <name type="scientific">Croceicoccus marinus</name>
    <dbReference type="NCBI Taxonomy" id="450378"/>
    <lineage>
        <taxon>Bacteria</taxon>
        <taxon>Pseudomonadati</taxon>
        <taxon>Pseudomonadota</taxon>
        <taxon>Alphaproteobacteria</taxon>
        <taxon>Sphingomonadales</taxon>
        <taxon>Erythrobacteraceae</taxon>
        <taxon>Croceicoccus</taxon>
    </lineage>
</organism>
<keyword evidence="5 6" id="KW-0472">Membrane</keyword>
<evidence type="ECO:0000256" key="5">
    <source>
        <dbReference type="ARBA" id="ARBA00023136"/>
    </source>
</evidence>
<dbReference type="InterPro" id="IPR007267">
    <property type="entry name" value="GtrA_DPMS_TM"/>
</dbReference>
<keyword evidence="4 6" id="KW-1133">Transmembrane helix</keyword>
<evidence type="ECO:0000256" key="4">
    <source>
        <dbReference type="ARBA" id="ARBA00022989"/>
    </source>
</evidence>
<gene>
    <name evidence="8" type="ORF">H4O24_03160</name>
</gene>
<dbReference type="PANTHER" id="PTHR38459">
    <property type="entry name" value="PROPHAGE BACTOPRENOL-LINKED GLUCOSE TRANSLOCASE HOMOLOG"/>
    <property type="match status" value="1"/>
</dbReference>
<dbReference type="GO" id="GO:0005886">
    <property type="term" value="C:plasma membrane"/>
    <property type="evidence" value="ECO:0007669"/>
    <property type="project" value="TreeGrafter"/>
</dbReference>
<dbReference type="InterPro" id="IPR051401">
    <property type="entry name" value="GtrA_CellWall_Glycosyl"/>
</dbReference>
<dbReference type="Pfam" id="PF04138">
    <property type="entry name" value="GtrA_DPMS_TM"/>
    <property type="match status" value="1"/>
</dbReference>
<name>A0A7G6VVD3_9SPHN</name>
<feature type="transmembrane region" description="Helical" evidence="6">
    <location>
        <begin position="77"/>
        <end position="95"/>
    </location>
</feature>
<evidence type="ECO:0000256" key="2">
    <source>
        <dbReference type="ARBA" id="ARBA00009399"/>
    </source>
</evidence>
<proteinExistence type="inferred from homology"/>
<feature type="transmembrane region" description="Helical" evidence="6">
    <location>
        <begin position="12"/>
        <end position="32"/>
    </location>
</feature>
<evidence type="ECO:0000256" key="6">
    <source>
        <dbReference type="SAM" id="Phobius"/>
    </source>
</evidence>
<evidence type="ECO:0000256" key="1">
    <source>
        <dbReference type="ARBA" id="ARBA00004141"/>
    </source>
</evidence>
<keyword evidence="3 6" id="KW-0812">Transmembrane</keyword>
<comment type="subcellular location">
    <subcellularLocation>
        <location evidence="1">Membrane</location>
        <topology evidence="1">Multi-pass membrane protein</topology>
    </subcellularLocation>
</comment>
<dbReference type="GO" id="GO:0000271">
    <property type="term" value="P:polysaccharide biosynthetic process"/>
    <property type="evidence" value="ECO:0007669"/>
    <property type="project" value="InterPro"/>
</dbReference>
<accession>A0A7G6VVD3</accession>
<feature type="transmembrane region" description="Helical" evidence="6">
    <location>
        <begin position="107"/>
        <end position="129"/>
    </location>
</feature>
<dbReference type="EMBL" id="CP060052">
    <property type="protein sequence ID" value="QNE05698.1"/>
    <property type="molecule type" value="Genomic_DNA"/>
</dbReference>
<comment type="similarity">
    <text evidence="2">Belongs to the GtrA family.</text>
</comment>